<organism evidence="2 3">
    <name type="scientific">Paenibacillus wynnii</name>
    <dbReference type="NCBI Taxonomy" id="268407"/>
    <lineage>
        <taxon>Bacteria</taxon>
        <taxon>Bacillati</taxon>
        <taxon>Bacillota</taxon>
        <taxon>Bacilli</taxon>
        <taxon>Bacillales</taxon>
        <taxon>Paenibacillaceae</taxon>
        <taxon>Paenibacillus</taxon>
    </lineage>
</organism>
<proteinExistence type="predicted"/>
<gene>
    <name evidence="2" type="ORF">PWYN_20295</name>
</gene>
<dbReference type="Pfam" id="PF01814">
    <property type="entry name" value="Hemerythrin"/>
    <property type="match status" value="1"/>
</dbReference>
<accession>A0A098M4M7</accession>
<name>A0A098M4M7_9BACL</name>
<comment type="caution">
    <text evidence="2">The sequence shown here is derived from an EMBL/GenBank/DDBJ whole genome shotgun (WGS) entry which is preliminary data.</text>
</comment>
<reference evidence="2 3" key="2">
    <citation type="submission" date="2014-10" db="EMBL/GenBank/DDBJ databases">
        <title>Comparative genomics of the Paenibacillus odorifer group.</title>
        <authorList>
            <person name="Tsai Y.-C."/>
            <person name="Martin N."/>
            <person name="Korlach J."/>
            <person name="Wiedmann M."/>
        </authorList>
    </citation>
    <scope>NUCLEOTIDE SEQUENCE [LARGE SCALE GENOMIC DNA]</scope>
    <source>
        <strain evidence="2 3">DSM 18334</strain>
    </source>
</reference>
<evidence type="ECO:0000259" key="1">
    <source>
        <dbReference type="Pfam" id="PF01814"/>
    </source>
</evidence>
<protein>
    <submittedName>
        <fullName evidence="2">Cation-binding protein</fullName>
    </submittedName>
</protein>
<evidence type="ECO:0000313" key="3">
    <source>
        <dbReference type="Proteomes" id="UP000029734"/>
    </source>
</evidence>
<dbReference type="EMBL" id="JQCR01000003">
    <property type="protein sequence ID" value="KGE17006.1"/>
    <property type="molecule type" value="Genomic_DNA"/>
</dbReference>
<dbReference type="InterPro" id="IPR012312">
    <property type="entry name" value="Hemerythrin-like"/>
</dbReference>
<dbReference type="STRING" id="268407.PWYN_20295"/>
<sequence>MMNKSELRFTKPAIRILENEHRYLSYLMEEWHAIVLLFEREKMSLEEGRRQLDKLRTQITNFMKPLKKHTDKEDRYFLPLLGNYIGLEQGPIVGIQEEHREIDGYIGHFLHYTEGNTDLLSLGEIQAAVKDAGEAFEVLTVHFMKEENVLFEMAETQITEADHKKLSEKLNTLIT</sequence>
<feature type="domain" description="Hemerythrin-like" evidence="1">
    <location>
        <begin position="14"/>
        <end position="154"/>
    </location>
</feature>
<dbReference type="Proteomes" id="UP000029734">
    <property type="component" value="Unassembled WGS sequence"/>
</dbReference>
<reference evidence="2 3" key="1">
    <citation type="submission" date="2014-08" db="EMBL/GenBank/DDBJ databases">
        <authorList>
            <person name="den Bakker H.C."/>
        </authorList>
    </citation>
    <scope>NUCLEOTIDE SEQUENCE [LARGE SCALE GENOMIC DNA]</scope>
    <source>
        <strain evidence="2 3">DSM 18334</strain>
    </source>
</reference>
<evidence type="ECO:0000313" key="2">
    <source>
        <dbReference type="EMBL" id="KGE17006.1"/>
    </source>
</evidence>
<keyword evidence="3" id="KW-1185">Reference proteome</keyword>
<dbReference type="AlphaFoldDB" id="A0A098M4M7"/>
<dbReference type="OrthoDB" id="9792554at2"/>
<dbReference type="eggNOG" id="COG2846">
    <property type="taxonomic scope" value="Bacteria"/>
</dbReference>
<dbReference type="Gene3D" id="1.20.120.520">
    <property type="entry name" value="nmb1532 protein domain like"/>
    <property type="match status" value="1"/>
</dbReference>